<evidence type="ECO:0000256" key="2">
    <source>
        <dbReference type="ARBA" id="ARBA00022528"/>
    </source>
</evidence>
<dbReference type="KEGG" id="mpp:MICPUCDRAFT_54682"/>
<keyword evidence="6" id="KW-1185">Reference proteome</keyword>
<dbReference type="GeneID" id="9690134"/>
<dbReference type="Pfam" id="PF00504">
    <property type="entry name" value="Chloroa_b-bind"/>
    <property type="match status" value="1"/>
</dbReference>
<dbReference type="RefSeq" id="XP_003064693.1">
    <property type="nucleotide sequence ID" value="XM_003064647.1"/>
</dbReference>
<feature type="compositionally biased region" description="Low complexity" evidence="4">
    <location>
        <begin position="16"/>
        <end position="48"/>
    </location>
</feature>
<gene>
    <name evidence="5" type="ORF">MICPUCDRAFT_54682</name>
</gene>
<sequence>MAGRRKKQQKRKEKSSSSSPPASPSPASSGDPAASPASPSASTNDASPPRGPERLSQNDWAEIERQNAIAAAAKAAAPGPGPARDGILDKLLSSDAMLLFAVDGVCPELVNGRVAMFGFFTALIKELVTGQSFTTQLAYNLTHGVSPTIIALVLVGTLAPSFMADAKETPWTGGDGVARYNDDATAKGKRRYLCDPRALDVRRVHMIHTGPHTTAGLPGIDSPVGRLGFAPVAELWNGRAAMTGLILTFVIEGALGHGIFRA</sequence>
<keyword evidence="3" id="KW-0934">Plastid</keyword>
<feature type="region of interest" description="Disordered" evidence="4">
    <location>
        <begin position="1"/>
        <end position="55"/>
    </location>
</feature>
<dbReference type="OMA" id="LAPMIMA"/>
<dbReference type="SUPFAM" id="SSF103511">
    <property type="entry name" value="Chlorophyll a-b binding protein"/>
    <property type="match status" value="2"/>
</dbReference>
<keyword evidence="2" id="KW-0150">Chloroplast</keyword>
<dbReference type="AlphaFoldDB" id="C1N9X8"/>
<evidence type="ECO:0000256" key="4">
    <source>
        <dbReference type="SAM" id="MobiDB-lite"/>
    </source>
</evidence>
<dbReference type="InterPro" id="IPR022796">
    <property type="entry name" value="Chloroa_b-bind"/>
</dbReference>
<dbReference type="EMBL" id="GG663752">
    <property type="protein sequence ID" value="EEH51027.1"/>
    <property type="molecule type" value="Genomic_DNA"/>
</dbReference>
<dbReference type="GO" id="GO:0009507">
    <property type="term" value="C:chloroplast"/>
    <property type="evidence" value="ECO:0007669"/>
    <property type="project" value="UniProtKB-SubCell"/>
</dbReference>
<name>C1N9X8_MICPC</name>
<evidence type="ECO:0000256" key="3">
    <source>
        <dbReference type="ARBA" id="ARBA00022640"/>
    </source>
</evidence>
<reference evidence="5 6" key="1">
    <citation type="journal article" date="2009" name="Science">
        <title>Green evolution and dynamic adaptations revealed by genomes of the marine picoeukaryotes Micromonas.</title>
        <authorList>
            <person name="Worden A.Z."/>
            <person name="Lee J.H."/>
            <person name="Mock T."/>
            <person name="Rouze P."/>
            <person name="Simmons M.P."/>
            <person name="Aerts A.L."/>
            <person name="Allen A.E."/>
            <person name="Cuvelier M.L."/>
            <person name="Derelle E."/>
            <person name="Everett M.V."/>
            <person name="Foulon E."/>
            <person name="Grimwood J."/>
            <person name="Gundlach H."/>
            <person name="Henrissat B."/>
            <person name="Napoli C."/>
            <person name="McDonald S.M."/>
            <person name="Parker M.S."/>
            <person name="Rombauts S."/>
            <person name="Salamov A."/>
            <person name="Von Dassow P."/>
            <person name="Badger J.H."/>
            <person name="Coutinho P.M."/>
            <person name="Demir E."/>
            <person name="Dubchak I."/>
            <person name="Gentemann C."/>
            <person name="Eikrem W."/>
            <person name="Gready J.E."/>
            <person name="John U."/>
            <person name="Lanier W."/>
            <person name="Lindquist E.A."/>
            <person name="Lucas S."/>
            <person name="Mayer K.F."/>
            <person name="Moreau H."/>
            <person name="Not F."/>
            <person name="Otillar R."/>
            <person name="Panaud O."/>
            <person name="Pangilinan J."/>
            <person name="Paulsen I."/>
            <person name="Piegu B."/>
            <person name="Poliakov A."/>
            <person name="Robbens S."/>
            <person name="Schmutz J."/>
            <person name="Toulza E."/>
            <person name="Wyss T."/>
            <person name="Zelensky A."/>
            <person name="Zhou K."/>
            <person name="Armbrust E.V."/>
            <person name="Bhattacharya D."/>
            <person name="Goodenough U.W."/>
            <person name="Van de Peer Y."/>
            <person name="Grigoriev I.V."/>
        </authorList>
    </citation>
    <scope>NUCLEOTIDE SEQUENCE [LARGE SCALE GENOMIC DNA]</scope>
    <source>
        <strain evidence="5 6">CCMP1545</strain>
    </source>
</reference>
<accession>C1N9X8</accession>
<evidence type="ECO:0000313" key="5">
    <source>
        <dbReference type="EMBL" id="EEH51027.1"/>
    </source>
</evidence>
<evidence type="ECO:0000256" key="1">
    <source>
        <dbReference type="ARBA" id="ARBA00004229"/>
    </source>
</evidence>
<dbReference type="Proteomes" id="UP000001876">
    <property type="component" value="Unassembled WGS sequence"/>
</dbReference>
<organism evidence="6">
    <name type="scientific">Micromonas pusilla (strain CCMP1545)</name>
    <name type="common">Picoplanktonic green alga</name>
    <dbReference type="NCBI Taxonomy" id="564608"/>
    <lineage>
        <taxon>Eukaryota</taxon>
        <taxon>Viridiplantae</taxon>
        <taxon>Chlorophyta</taxon>
        <taxon>Mamiellophyceae</taxon>
        <taxon>Mamiellales</taxon>
        <taxon>Mamiellaceae</taxon>
        <taxon>Micromonas</taxon>
    </lineage>
</organism>
<feature type="compositionally biased region" description="Basic residues" evidence="4">
    <location>
        <begin position="1"/>
        <end position="13"/>
    </location>
</feature>
<evidence type="ECO:0000313" key="6">
    <source>
        <dbReference type="Proteomes" id="UP000001876"/>
    </source>
</evidence>
<proteinExistence type="predicted"/>
<protein>
    <submittedName>
        <fullName evidence="5">Predicted protein</fullName>
    </submittedName>
</protein>
<dbReference type="OrthoDB" id="513190at2759"/>
<dbReference type="Gene3D" id="1.10.3460.10">
    <property type="entry name" value="Chlorophyll a/b binding protein domain"/>
    <property type="match status" value="1"/>
</dbReference>
<comment type="subcellular location">
    <subcellularLocation>
        <location evidence="1">Plastid</location>
        <location evidence="1">Chloroplast</location>
    </subcellularLocation>
</comment>